<feature type="repeat" description="WD" evidence="5">
    <location>
        <begin position="446"/>
        <end position="476"/>
    </location>
</feature>
<dbReference type="AlphaFoldDB" id="A0A1Y1WV61"/>
<dbReference type="EMBL" id="MCFG01000268">
    <property type="protein sequence ID" value="ORX77004.1"/>
    <property type="molecule type" value="Genomic_DNA"/>
</dbReference>
<feature type="repeat" description="WD" evidence="5">
    <location>
        <begin position="125"/>
        <end position="166"/>
    </location>
</feature>
<name>A0A1Y1WV61_9FUNG</name>
<evidence type="ECO:0000256" key="4">
    <source>
        <dbReference type="ARBA" id="ARBA00023242"/>
    </source>
</evidence>
<dbReference type="CDD" id="cd00200">
    <property type="entry name" value="WD40"/>
    <property type="match status" value="1"/>
</dbReference>
<feature type="repeat" description="WD" evidence="5">
    <location>
        <begin position="362"/>
        <end position="403"/>
    </location>
</feature>
<feature type="compositionally biased region" description="Basic and acidic residues" evidence="6">
    <location>
        <begin position="1"/>
        <end position="11"/>
    </location>
</feature>
<dbReference type="InterPro" id="IPR020472">
    <property type="entry name" value="WD40_PAC1"/>
</dbReference>
<evidence type="ECO:0000256" key="3">
    <source>
        <dbReference type="ARBA" id="ARBA00022737"/>
    </source>
</evidence>
<evidence type="ECO:0000256" key="1">
    <source>
        <dbReference type="ARBA" id="ARBA00004604"/>
    </source>
</evidence>
<dbReference type="PRINTS" id="PR00320">
    <property type="entry name" value="GPROTEINBRPT"/>
</dbReference>
<dbReference type="GO" id="GO:0000027">
    <property type="term" value="P:ribosomal large subunit assembly"/>
    <property type="evidence" value="ECO:0007669"/>
    <property type="project" value="EnsemblFungi"/>
</dbReference>
<keyword evidence="7" id="KW-0472">Membrane</keyword>
<dbReference type="SUPFAM" id="SSF50978">
    <property type="entry name" value="WD40 repeat-like"/>
    <property type="match status" value="1"/>
</dbReference>
<dbReference type="STRING" id="1754192.A0A1Y1WV61"/>
<reference evidence="9 10" key="1">
    <citation type="submission" date="2016-08" db="EMBL/GenBank/DDBJ databases">
        <title>A Parts List for Fungal Cellulosomes Revealed by Comparative Genomics.</title>
        <authorList>
            <consortium name="DOE Joint Genome Institute"/>
            <person name="Haitjema C.H."/>
            <person name="Gilmore S.P."/>
            <person name="Henske J.K."/>
            <person name="Solomon K.V."/>
            <person name="De Groot R."/>
            <person name="Kuo A."/>
            <person name="Mondo S.J."/>
            <person name="Salamov A.A."/>
            <person name="Labutti K."/>
            <person name="Zhao Z."/>
            <person name="Chiniquy J."/>
            <person name="Barry K."/>
            <person name="Brewer H.M."/>
            <person name="Purvine S.O."/>
            <person name="Wright A.T."/>
            <person name="Boxma B."/>
            <person name="Van Alen T."/>
            <person name="Hackstein J.H."/>
            <person name="Baker S.E."/>
            <person name="Grigoriev I.V."/>
            <person name="O'Malley M.A."/>
        </authorList>
    </citation>
    <scope>NUCLEOTIDE SEQUENCE [LARGE SCALE GENOMIC DNA]</scope>
    <source>
        <strain evidence="9 10">S4</strain>
    </source>
</reference>
<dbReference type="PROSITE" id="PS50082">
    <property type="entry name" value="WD_REPEATS_2"/>
    <property type="match status" value="7"/>
</dbReference>
<keyword evidence="7" id="KW-0812">Transmembrane</keyword>
<feature type="transmembrane region" description="Helical" evidence="7">
    <location>
        <begin position="476"/>
        <end position="500"/>
    </location>
</feature>
<dbReference type="Pfam" id="PF00400">
    <property type="entry name" value="WD40"/>
    <property type="match status" value="7"/>
</dbReference>
<keyword evidence="4" id="KW-0539">Nucleus</keyword>
<evidence type="ECO:0000256" key="5">
    <source>
        <dbReference type="PROSITE-ProRule" id="PRU00221"/>
    </source>
</evidence>
<evidence type="ECO:0000256" key="7">
    <source>
        <dbReference type="SAM" id="Phobius"/>
    </source>
</evidence>
<reference evidence="9 10" key="2">
    <citation type="submission" date="2016-08" db="EMBL/GenBank/DDBJ databases">
        <title>Pervasive Adenine N6-methylation of Active Genes in Fungi.</title>
        <authorList>
            <consortium name="DOE Joint Genome Institute"/>
            <person name="Mondo S.J."/>
            <person name="Dannebaum R.O."/>
            <person name="Kuo R.C."/>
            <person name="Labutti K."/>
            <person name="Haridas S."/>
            <person name="Kuo A."/>
            <person name="Salamov A."/>
            <person name="Ahrendt S.R."/>
            <person name="Lipzen A."/>
            <person name="Sullivan W."/>
            <person name="Andreopoulos W.B."/>
            <person name="Clum A."/>
            <person name="Lindquist E."/>
            <person name="Daum C."/>
            <person name="Ramamoorthy G.K."/>
            <person name="Gryganskyi A."/>
            <person name="Culley D."/>
            <person name="Magnuson J.K."/>
            <person name="James T.Y."/>
            <person name="O'Malley M.A."/>
            <person name="Stajich J.E."/>
            <person name="Spatafora J.W."/>
            <person name="Visel A."/>
            <person name="Grigoriev I.V."/>
        </authorList>
    </citation>
    <scope>NUCLEOTIDE SEQUENCE [LARGE SCALE GENOMIC DNA]</scope>
    <source>
        <strain evidence="9 10">S4</strain>
    </source>
</reference>
<gene>
    <name evidence="9" type="ORF">BCR32DRAFT_248284</name>
</gene>
<dbReference type="GO" id="GO:0005730">
    <property type="term" value="C:nucleolus"/>
    <property type="evidence" value="ECO:0007669"/>
    <property type="project" value="UniProtKB-SubCell"/>
</dbReference>
<evidence type="ECO:0000256" key="2">
    <source>
        <dbReference type="ARBA" id="ARBA00022574"/>
    </source>
</evidence>
<keyword evidence="7" id="KW-1133">Transmembrane helix</keyword>
<dbReference type="InterPro" id="IPR012972">
    <property type="entry name" value="NLE"/>
</dbReference>
<protein>
    <submittedName>
        <fullName evidence="9">WD40 repeat-like protein</fullName>
    </submittedName>
</protein>
<dbReference type="PROSITE" id="PS00678">
    <property type="entry name" value="WD_REPEATS_1"/>
    <property type="match status" value="3"/>
</dbReference>
<dbReference type="InterPro" id="IPR019775">
    <property type="entry name" value="WD40_repeat_CS"/>
</dbReference>
<sequence length="510" mass="57262">MGETKFHEKRPLNPNAKNAAPEEEKPEGHIVAQFQSAEGDFETPALNLPIATTTEELQLLLNQLLNQEDDPLPYSFFVDEQEVVSGIYKDVIKGQNKSTENVIKILYQPQAIFKVRAVTRCSSTLSGHTEAILSVVFSPDGTQLASGSGDKTVRIWDLNTETPQFTLTGHTNWVETVAWSPDGSILASGAIGDALKAHKNCITSISWEPMHSNAECNRFASSSKDGTVKIWDAKTRRVLMTFGSHTAPVMCVKWGGEGLIYSASRDKTIKVWDAKDGKLVRSLDGHGHWVNHLALSTEFILRTGCFDHKGTTYSTKEAAQQAALQRYLDAKKKEPERLVSCSDDFTMFLWEPFKNKRPIARMTGHQQAVNHVSYSPDGRLIASASFDKSIKLWDGKTGKFLTTLRGHVGAVYQVCWSSDSRMLISGSKDSTLKIWDLKTKKLKFDLPGHEDEVYSVDWSPSGNKVASGGKDRKLKILYILYIFIFYQLIINFWRINWLIIKNSRLHLYLI</sequence>
<dbReference type="OrthoDB" id="10267436at2759"/>
<feature type="region of interest" description="Disordered" evidence="6">
    <location>
        <begin position="1"/>
        <end position="27"/>
    </location>
</feature>
<dbReference type="FunFam" id="2.130.10.10:FF:000464">
    <property type="entry name" value="Ribosome assembly protein 4"/>
    <property type="match status" value="1"/>
</dbReference>
<feature type="repeat" description="WD" evidence="5">
    <location>
        <begin position="404"/>
        <end position="445"/>
    </location>
</feature>
<dbReference type="Pfam" id="PF08154">
    <property type="entry name" value="NLE"/>
    <property type="match status" value="1"/>
</dbReference>
<dbReference type="InterPro" id="IPR015943">
    <property type="entry name" value="WD40/YVTN_repeat-like_dom_sf"/>
</dbReference>
<dbReference type="PRINTS" id="PR00319">
    <property type="entry name" value="GPROTEINB"/>
</dbReference>
<dbReference type="PROSITE" id="PS50294">
    <property type="entry name" value="WD_REPEATS_REGION"/>
    <property type="match status" value="6"/>
</dbReference>
<evidence type="ECO:0000313" key="10">
    <source>
        <dbReference type="Proteomes" id="UP000193944"/>
    </source>
</evidence>
<keyword evidence="2 5" id="KW-0853">WD repeat</keyword>
<proteinExistence type="predicted"/>
<feature type="repeat" description="WD" evidence="5">
    <location>
        <begin position="167"/>
        <end position="190"/>
    </location>
</feature>
<dbReference type="PANTHER" id="PTHR19848:SF0">
    <property type="entry name" value="NOTCHLESS PROTEIN HOMOLOG 1"/>
    <property type="match status" value="1"/>
</dbReference>
<evidence type="ECO:0000313" key="9">
    <source>
        <dbReference type="EMBL" id="ORX77004.1"/>
    </source>
</evidence>
<evidence type="ECO:0000256" key="6">
    <source>
        <dbReference type="SAM" id="MobiDB-lite"/>
    </source>
</evidence>
<dbReference type="InterPro" id="IPR001632">
    <property type="entry name" value="WD40_G-protein_beta-like"/>
</dbReference>
<dbReference type="Gene3D" id="2.130.10.10">
    <property type="entry name" value="YVTN repeat-like/Quinoprotein amine dehydrogenase"/>
    <property type="match status" value="1"/>
</dbReference>
<keyword evidence="10" id="KW-1185">Reference proteome</keyword>
<feature type="domain" description="NLE" evidence="8">
    <location>
        <begin position="31"/>
        <end position="86"/>
    </location>
</feature>
<feature type="repeat" description="WD" evidence="5">
    <location>
        <begin position="195"/>
        <end position="241"/>
    </location>
</feature>
<dbReference type="InterPro" id="IPR036322">
    <property type="entry name" value="WD40_repeat_dom_sf"/>
</dbReference>
<comment type="subcellular location">
    <subcellularLocation>
        <location evidence="1">Nucleus</location>
        <location evidence="1">Nucleolus</location>
    </subcellularLocation>
</comment>
<evidence type="ECO:0000259" key="8">
    <source>
        <dbReference type="Pfam" id="PF08154"/>
    </source>
</evidence>
<dbReference type="InterPro" id="IPR001680">
    <property type="entry name" value="WD40_rpt"/>
</dbReference>
<accession>A0A1Y1WV61</accession>
<organism evidence="9 10">
    <name type="scientific">Anaeromyces robustus</name>
    <dbReference type="NCBI Taxonomy" id="1754192"/>
    <lineage>
        <taxon>Eukaryota</taxon>
        <taxon>Fungi</taxon>
        <taxon>Fungi incertae sedis</taxon>
        <taxon>Chytridiomycota</taxon>
        <taxon>Chytridiomycota incertae sedis</taxon>
        <taxon>Neocallimastigomycetes</taxon>
        <taxon>Neocallimastigales</taxon>
        <taxon>Neocallimastigaceae</taxon>
        <taxon>Anaeromyces</taxon>
    </lineage>
</organism>
<dbReference type="SMART" id="SM00320">
    <property type="entry name" value="WD40"/>
    <property type="match status" value="7"/>
</dbReference>
<dbReference type="GO" id="GO:0110136">
    <property type="term" value="P:protein-RNA complex remodeling"/>
    <property type="evidence" value="ECO:0007669"/>
    <property type="project" value="EnsemblFungi"/>
</dbReference>
<feature type="repeat" description="WD" evidence="5">
    <location>
        <begin position="242"/>
        <end position="282"/>
    </location>
</feature>
<keyword evidence="3" id="KW-0677">Repeat</keyword>
<dbReference type="Proteomes" id="UP000193944">
    <property type="component" value="Unassembled WGS sequence"/>
</dbReference>
<dbReference type="PANTHER" id="PTHR19848">
    <property type="entry name" value="WD40 REPEAT PROTEIN"/>
    <property type="match status" value="1"/>
</dbReference>
<comment type="caution">
    <text evidence="9">The sequence shown here is derived from an EMBL/GenBank/DDBJ whole genome shotgun (WGS) entry which is preliminary data.</text>
</comment>